<sequence length="521" mass="56247">MPNIDLAALEATVQALPERVKGPGGVAGVVKDGEVIVRHAWGFADLDRRVPMTTQTLIPICSITKQFTCAALLDVVGDPAKLDAALARHLPNLKDRRPSVADLCNNQSGLRDYWALTVLHGAMADGVFAREDTARLFARMRKTHFVPGAHYSYSNGSFRILSDLIEEAAGKPLAEVYRERLFGPAGMDTAILASDTAAPLNGVVGYEGNETVGYFPASNRIFWSGDAGIAASLDDMLAWEQFIDRTRDDPDGLYNRISAPQPFADGTPSRYGFGLARETVDGIALTGHGGALRGFRARRLHAASERLSVVVMLNHEGEAHGTATAILRAALGCPERKAEPARPEPEWNGNYLEPSTGLLLRIAAGSDGLRAWFATSPENLTVDADGVAYCPAMTLTRDGDVIRMERPGENLRATAHRIPDDLRDDIAGRFVSEELDVSFEIVSAGGAWYGAFAGFLGEGAMHPIHPVGKDVWRLSCRRSMDAPAPGDWTILVRRDAAGEVCGLTVGCWLARKVEYVKQLGS</sequence>
<dbReference type="InterPro" id="IPR027279">
    <property type="entry name" value="D_amino_pept/lipop_sf"/>
</dbReference>
<dbReference type="Pfam" id="PF00144">
    <property type="entry name" value="Beta-lactamase"/>
    <property type="match status" value="1"/>
</dbReference>
<comment type="catalytic activity">
    <reaction evidence="6">
        <text>Release of an N-terminal D-amino acid from a peptide, Xaa-|-Yaa-, in which Xaa is preferably D-Ala, D-Ser or D-Thr. D-amino acid amides and methyl esters also are hydrolyzed, as is glycine amide.</text>
        <dbReference type="EC" id="3.4.11.19"/>
    </reaction>
</comment>
<dbReference type="PANTHER" id="PTHR46825">
    <property type="entry name" value="D-ALANYL-D-ALANINE-CARBOXYPEPTIDASE/ENDOPEPTIDASE AMPH"/>
    <property type="match status" value="1"/>
</dbReference>
<comment type="similarity">
    <text evidence="6">Belongs to the peptidase S12 family.</text>
</comment>
<dbReference type="AlphaFoldDB" id="A0A2T5BEK1"/>
<feature type="binding site" evidence="6">
    <location>
        <position position="481"/>
    </location>
    <ligand>
        <name>substrate</name>
    </ligand>
</feature>
<evidence type="ECO:0000259" key="8">
    <source>
        <dbReference type="Pfam" id="PF07930"/>
    </source>
</evidence>
<evidence type="ECO:0000313" key="9">
    <source>
        <dbReference type="EMBL" id="PTM97390.1"/>
    </source>
</evidence>
<dbReference type="Gene3D" id="2.40.128.50">
    <property type="match status" value="2"/>
</dbReference>
<keyword evidence="5" id="KW-0472">Membrane</keyword>
<keyword evidence="4 6" id="KW-0378">Hydrolase</keyword>
<evidence type="ECO:0000256" key="4">
    <source>
        <dbReference type="ARBA" id="ARBA00022801"/>
    </source>
</evidence>
<dbReference type="InterPro" id="IPR012856">
    <property type="entry name" value="DAP_B_dom"/>
</dbReference>
<comment type="subcellular location">
    <subcellularLocation>
        <location evidence="1">Membrane</location>
    </subcellularLocation>
</comment>
<reference evidence="9 10" key="1">
    <citation type="submission" date="2018-04" db="EMBL/GenBank/DDBJ databases">
        <title>Genomic Encyclopedia of Type Strains, Phase IV (KMG-IV): sequencing the most valuable type-strain genomes for metagenomic binning, comparative biology and taxonomic classification.</title>
        <authorList>
            <person name="Goeker M."/>
        </authorList>
    </citation>
    <scope>NUCLEOTIDE SEQUENCE [LARGE SCALE GENOMIC DNA]</scope>
    <source>
        <strain evidence="9 10">DSM 7138</strain>
    </source>
</reference>
<evidence type="ECO:0000256" key="6">
    <source>
        <dbReference type="HAMAP-Rule" id="MF_01960"/>
    </source>
</evidence>
<dbReference type="EC" id="3.4.11.19" evidence="6"/>
<evidence type="ECO:0000256" key="2">
    <source>
        <dbReference type="ARBA" id="ARBA00022438"/>
    </source>
</evidence>
<dbReference type="PANTHER" id="PTHR46825:SF11">
    <property type="entry name" value="PENICILLIN-BINDING PROTEIN 4"/>
    <property type="match status" value="1"/>
</dbReference>
<comment type="caution">
    <text evidence="9">The sequence shown here is derived from an EMBL/GenBank/DDBJ whole genome shotgun (WGS) entry which is preliminary data.</text>
</comment>
<feature type="active site" description="Nucleophile" evidence="6">
    <location>
        <position position="62"/>
    </location>
</feature>
<feature type="domain" description="D-aminopeptidase" evidence="8">
    <location>
        <begin position="342"/>
        <end position="515"/>
    </location>
</feature>
<dbReference type="Proteomes" id="UP000241247">
    <property type="component" value="Unassembled WGS sequence"/>
</dbReference>
<dbReference type="Pfam" id="PF07930">
    <property type="entry name" value="DAP_B"/>
    <property type="match status" value="1"/>
</dbReference>
<protein>
    <recommendedName>
        <fullName evidence="6">D-aminopeptidase</fullName>
        <ecNumber evidence="6">3.4.11.19</ecNumber>
    </recommendedName>
</protein>
<dbReference type="InterPro" id="IPR012338">
    <property type="entry name" value="Beta-lactam/transpept-like"/>
</dbReference>
<organism evidence="9 10">
    <name type="scientific">Mycoplana dimorpha</name>
    <dbReference type="NCBI Taxonomy" id="28320"/>
    <lineage>
        <taxon>Bacteria</taxon>
        <taxon>Pseudomonadati</taxon>
        <taxon>Pseudomonadota</taxon>
        <taxon>Alphaproteobacteria</taxon>
        <taxon>Hyphomicrobiales</taxon>
        <taxon>Rhizobiaceae</taxon>
        <taxon>Mycoplana</taxon>
    </lineage>
</organism>
<dbReference type="GO" id="GO:0006508">
    <property type="term" value="P:proteolysis"/>
    <property type="evidence" value="ECO:0007669"/>
    <property type="project" value="UniProtKB-KW"/>
</dbReference>
<dbReference type="SUPFAM" id="SSF50886">
    <property type="entry name" value="D-aminopeptidase, middle and C-terminal domains"/>
    <property type="match status" value="2"/>
</dbReference>
<dbReference type="GO" id="GO:0016020">
    <property type="term" value="C:membrane"/>
    <property type="evidence" value="ECO:0007669"/>
    <property type="project" value="UniProtKB-SubCell"/>
</dbReference>
<dbReference type="NCBIfam" id="NF009622">
    <property type="entry name" value="PRK13128.1"/>
    <property type="match status" value="1"/>
</dbReference>
<comment type="subunit">
    <text evidence="6">Homodimer.</text>
</comment>
<feature type="domain" description="Beta-lactamase-related" evidence="7">
    <location>
        <begin position="10"/>
        <end position="324"/>
    </location>
</feature>
<proteinExistence type="inferred from homology"/>
<gene>
    <name evidence="6" type="primary">dap</name>
    <name evidence="9" type="ORF">C7449_102261</name>
</gene>
<dbReference type="RefSeq" id="WP_108001677.1">
    <property type="nucleotide sequence ID" value="NZ_JBHEEX010000001.1"/>
</dbReference>
<dbReference type="GO" id="GO:0004177">
    <property type="term" value="F:aminopeptidase activity"/>
    <property type="evidence" value="ECO:0007669"/>
    <property type="project" value="UniProtKB-UniRule"/>
</dbReference>
<evidence type="ECO:0000313" key="10">
    <source>
        <dbReference type="Proteomes" id="UP000241247"/>
    </source>
</evidence>
<keyword evidence="10" id="KW-1185">Reference proteome</keyword>
<dbReference type="SUPFAM" id="SSF56601">
    <property type="entry name" value="beta-lactamase/transpeptidase-like"/>
    <property type="match status" value="1"/>
</dbReference>
<dbReference type="HAMAP" id="MF_01960">
    <property type="entry name" value="D_aminopeptidase"/>
    <property type="match status" value="1"/>
</dbReference>
<dbReference type="Gene3D" id="3.40.710.10">
    <property type="entry name" value="DD-peptidase/beta-lactamase superfamily"/>
    <property type="match status" value="1"/>
</dbReference>
<evidence type="ECO:0000259" key="7">
    <source>
        <dbReference type="Pfam" id="PF00144"/>
    </source>
</evidence>
<keyword evidence="3 6" id="KW-0645">Protease</keyword>
<dbReference type="InterPro" id="IPR001466">
    <property type="entry name" value="Beta-lactam-related"/>
</dbReference>
<comment type="function">
    <text evidence="6">Hydrolyzes N-terminal residues in D-amino acid-containing peptides.</text>
</comment>
<evidence type="ECO:0000256" key="3">
    <source>
        <dbReference type="ARBA" id="ARBA00022670"/>
    </source>
</evidence>
<evidence type="ECO:0000256" key="5">
    <source>
        <dbReference type="ARBA" id="ARBA00023136"/>
    </source>
</evidence>
<dbReference type="InterPro" id="IPR023645">
    <property type="entry name" value="DAP"/>
</dbReference>
<feature type="region of interest" description="Important for specificity" evidence="6">
    <location>
        <begin position="477"/>
        <end position="487"/>
    </location>
</feature>
<name>A0A2T5BEK1_MYCDI</name>
<dbReference type="EMBL" id="PZZZ01000002">
    <property type="protein sequence ID" value="PTM97390.1"/>
    <property type="molecule type" value="Genomic_DNA"/>
</dbReference>
<dbReference type="OrthoDB" id="7791015at2"/>
<keyword evidence="2 6" id="KW-0031">Aminopeptidase</keyword>
<dbReference type="InterPro" id="IPR050491">
    <property type="entry name" value="AmpC-like"/>
</dbReference>
<accession>A0A2T5BEK1</accession>
<feature type="active site" description="Proton donor/acceptor" evidence="6">
    <location>
        <position position="65"/>
    </location>
</feature>
<comment type="activity regulation">
    <text evidence="6">Inhibited by beta-lactam compounds such as 6-aminopenicillic acid, 7-aminocephalosporanic acid, benzylpenicillin and ampicillin. Inhibited by p-chloromercuribenzoate.</text>
</comment>
<evidence type="ECO:0000256" key="1">
    <source>
        <dbReference type="ARBA" id="ARBA00004370"/>
    </source>
</evidence>